<dbReference type="SUPFAM" id="SSF53474">
    <property type="entry name" value="alpha/beta-Hydrolases"/>
    <property type="match status" value="1"/>
</dbReference>
<protein>
    <submittedName>
        <fullName evidence="2">Peptidoglycan binding domain-containing protein</fullName>
    </submittedName>
</protein>
<dbReference type="InterPro" id="IPR018712">
    <property type="entry name" value="Tle1-like_cat"/>
</dbReference>
<keyword evidence="3" id="KW-1185">Reference proteome</keyword>
<proteinExistence type="predicted"/>
<evidence type="ECO:0000259" key="1">
    <source>
        <dbReference type="Pfam" id="PF09994"/>
    </source>
</evidence>
<dbReference type="RefSeq" id="XP_018141995.1">
    <property type="nucleotide sequence ID" value="XM_018291701.1"/>
</dbReference>
<name>A0A179FHF4_METCM</name>
<dbReference type="EMBL" id="LSBJ02000005">
    <property type="protein sequence ID" value="OAQ64681.1"/>
    <property type="molecule type" value="Genomic_DNA"/>
</dbReference>
<gene>
    <name evidence="2" type="ORF">VFPPC_13929</name>
</gene>
<evidence type="ECO:0000313" key="2">
    <source>
        <dbReference type="EMBL" id="OAQ64681.1"/>
    </source>
</evidence>
<dbReference type="KEGG" id="pchm:VFPPC_13929"/>
<reference evidence="2 3" key="1">
    <citation type="journal article" date="2016" name="PLoS Pathog.">
        <title>Biosynthesis of antibiotic leucinostatins in bio-control fungus Purpureocillium lilacinum and their inhibition on phytophthora revealed by genome mining.</title>
        <authorList>
            <person name="Wang G."/>
            <person name="Liu Z."/>
            <person name="Lin R."/>
            <person name="Li E."/>
            <person name="Mao Z."/>
            <person name="Ling J."/>
            <person name="Yang Y."/>
            <person name="Yin W.B."/>
            <person name="Xie B."/>
        </authorList>
    </citation>
    <scope>NUCLEOTIDE SEQUENCE [LARGE SCALE GENOMIC DNA]</scope>
    <source>
        <strain evidence="2">170</strain>
    </source>
</reference>
<dbReference type="AlphaFoldDB" id="A0A179FHF4"/>
<dbReference type="GeneID" id="28855695"/>
<accession>A0A179FHF4</accession>
<dbReference type="Pfam" id="PF09994">
    <property type="entry name" value="T6SS_Tle1-like_cat"/>
    <property type="match status" value="1"/>
</dbReference>
<dbReference type="Proteomes" id="UP000078397">
    <property type="component" value="Unassembled WGS sequence"/>
</dbReference>
<comment type="caution">
    <text evidence="2">The sequence shown here is derived from an EMBL/GenBank/DDBJ whole genome shotgun (WGS) entry which is preliminary data.</text>
</comment>
<organism evidence="2 3">
    <name type="scientific">Pochonia chlamydosporia 170</name>
    <dbReference type="NCBI Taxonomy" id="1380566"/>
    <lineage>
        <taxon>Eukaryota</taxon>
        <taxon>Fungi</taxon>
        <taxon>Dikarya</taxon>
        <taxon>Ascomycota</taxon>
        <taxon>Pezizomycotina</taxon>
        <taxon>Sordariomycetes</taxon>
        <taxon>Hypocreomycetidae</taxon>
        <taxon>Hypocreales</taxon>
        <taxon>Clavicipitaceae</taxon>
        <taxon>Pochonia</taxon>
    </lineage>
</organism>
<dbReference type="OrthoDB" id="3057168at2759"/>
<feature type="domain" description="T6SS Phospholipase effector Tle1-like catalytic" evidence="1">
    <location>
        <begin position="19"/>
        <end position="318"/>
    </location>
</feature>
<dbReference type="PANTHER" id="PTHR33840:SF1">
    <property type="entry name" value="TLE1 PHOSPHOLIPASE DOMAIN-CONTAINING PROTEIN"/>
    <property type="match status" value="1"/>
</dbReference>
<dbReference type="PANTHER" id="PTHR33840">
    <property type="match status" value="1"/>
</dbReference>
<dbReference type="STRING" id="1380566.A0A179FHF4"/>
<evidence type="ECO:0000313" key="3">
    <source>
        <dbReference type="Proteomes" id="UP000078397"/>
    </source>
</evidence>
<sequence length="508" mass="55908">MATSCEACSSVQFAGNIKKRLIVCCDGTFSGVDKGTDDYSSNVARLTRVISNVGISKTGEKIPQVVYYQSGVGTGSLTYVDKVRQGAFGGSLAENVCEAYNYLANNWGPGDEIFIFGFSRGAYTARSLAGVICQVGLLTPLLMDNFFEIYSAYKNRGNQAFDETEWANAPLIPGELGTVPPQDGVATPSYGTRLQHLRKVAHLHVTIKAVGVWDTVGSVGGPNWFGQAGEDATFHSTKLSPKIENAFHALALDESRGNFPPTLWHIDSTCLEKDGKTPRVNLKQCWFPGYHSDVGGHSRGAVDNNSVDEIAFSWMCDQLFGLLQLSGTALQKYILFRIGISGFDTKNKSIRDLSAAWKSIAWSDGELENTNSFTSLWWVPSFVSTAKVAYHRIPGETSAFEKVDGQKKPIPYKQFNEEIHPSVIHRIKNRKGYMPGPFAKNWRYVESTNGARACWVKGSGKDEIVLNEYLIPNLGEFHKGAGFDHWQGSLERTFAPKDVVALQDKLPQ</sequence>
<dbReference type="InterPro" id="IPR029058">
    <property type="entry name" value="AB_hydrolase_fold"/>
</dbReference>